<dbReference type="EMBL" id="JAUEPU010000035">
    <property type="protein sequence ID" value="KAK0489966.1"/>
    <property type="molecule type" value="Genomic_DNA"/>
</dbReference>
<name>A0AA39PUE3_9AGAR</name>
<evidence type="ECO:0000313" key="2">
    <source>
        <dbReference type="EMBL" id="KAK0489966.1"/>
    </source>
</evidence>
<keyword evidence="1" id="KW-0732">Signal</keyword>
<organism evidence="2 3">
    <name type="scientific">Armillaria luteobubalina</name>
    <dbReference type="NCBI Taxonomy" id="153913"/>
    <lineage>
        <taxon>Eukaryota</taxon>
        <taxon>Fungi</taxon>
        <taxon>Dikarya</taxon>
        <taxon>Basidiomycota</taxon>
        <taxon>Agaricomycotina</taxon>
        <taxon>Agaricomycetes</taxon>
        <taxon>Agaricomycetidae</taxon>
        <taxon>Agaricales</taxon>
        <taxon>Marasmiineae</taxon>
        <taxon>Physalacriaceae</taxon>
        <taxon>Armillaria</taxon>
    </lineage>
</organism>
<accession>A0AA39PUE3</accession>
<evidence type="ECO:0000256" key="1">
    <source>
        <dbReference type="SAM" id="SignalP"/>
    </source>
</evidence>
<feature type="signal peptide" evidence="1">
    <location>
        <begin position="1"/>
        <end position="20"/>
    </location>
</feature>
<dbReference type="Proteomes" id="UP001175228">
    <property type="component" value="Unassembled WGS sequence"/>
</dbReference>
<reference evidence="2" key="1">
    <citation type="submission" date="2023-06" db="EMBL/GenBank/DDBJ databases">
        <authorList>
            <consortium name="Lawrence Berkeley National Laboratory"/>
            <person name="Ahrendt S."/>
            <person name="Sahu N."/>
            <person name="Indic B."/>
            <person name="Wong-Bajracharya J."/>
            <person name="Merenyi Z."/>
            <person name="Ke H.-M."/>
            <person name="Monk M."/>
            <person name="Kocsube S."/>
            <person name="Drula E."/>
            <person name="Lipzen A."/>
            <person name="Balint B."/>
            <person name="Henrissat B."/>
            <person name="Andreopoulos B."/>
            <person name="Martin F.M."/>
            <person name="Harder C.B."/>
            <person name="Rigling D."/>
            <person name="Ford K.L."/>
            <person name="Foster G.D."/>
            <person name="Pangilinan J."/>
            <person name="Papanicolaou A."/>
            <person name="Barry K."/>
            <person name="LaButti K."/>
            <person name="Viragh M."/>
            <person name="Koriabine M."/>
            <person name="Yan M."/>
            <person name="Riley R."/>
            <person name="Champramary S."/>
            <person name="Plett K.L."/>
            <person name="Tsai I.J."/>
            <person name="Slot J."/>
            <person name="Sipos G."/>
            <person name="Plett J."/>
            <person name="Nagy L.G."/>
            <person name="Grigoriev I.V."/>
        </authorList>
    </citation>
    <scope>NUCLEOTIDE SEQUENCE</scope>
    <source>
        <strain evidence="2">HWK02</strain>
    </source>
</reference>
<gene>
    <name evidence="2" type="ORF">EDD18DRAFT_1109836</name>
</gene>
<proteinExistence type="predicted"/>
<dbReference type="AlphaFoldDB" id="A0AA39PUE3"/>
<keyword evidence="3" id="KW-1185">Reference proteome</keyword>
<sequence length="203" mass="22779">MAAILFLSTLLPAILIPSTPLNKNDEREFPSSNQENYTGAKSADLCKKIIQMNIQRREALWRYLLSRYLHTEEAIIRGLPDYPNHKKRATRPSSFWTVLSKSVTYTGSNVSQQASVTAELDLAWNRHWYLAFHSLQSQVLSGLWGKERGEGPAYFIATHASPISVLRYSVLCIVEPHTKLELISHTTYSSSRATILKGESGGG</sequence>
<evidence type="ECO:0000313" key="3">
    <source>
        <dbReference type="Proteomes" id="UP001175228"/>
    </source>
</evidence>
<feature type="chain" id="PRO_5041271636" evidence="1">
    <location>
        <begin position="21"/>
        <end position="203"/>
    </location>
</feature>
<comment type="caution">
    <text evidence="2">The sequence shown here is derived from an EMBL/GenBank/DDBJ whole genome shotgun (WGS) entry which is preliminary data.</text>
</comment>
<protein>
    <submittedName>
        <fullName evidence="2">Uncharacterized protein</fullName>
    </submittedName>
</protein>